<reference evidence="2 3" key="1">
    <citation type="journal article" date="2019" name="G3 (Bethesda)">
        <title>Sequencing of a Wild Apple (Malus baccata) Genome Unravels the Differences Between Cultivated and Wild Apple Species Regarding Disease Resistance and Cold Tolerance.</title>
        <authorList>
            <person name="Chen X."/>
        </authorList>
    </citation>
    <scope>NUCLEOTIDE SEQUENCE [LARGE SCALE GENOMIC DNA]</scope>
    <source>
        <strain evidence="3">cv. Shandingzi</strain>
        <tissue evidence="2">Leaves</tissue>
    </source>
</reference>
<proteinExistence type="predicted"/>
<evidence type="ECO:0008006" key="4">
    <source>
        <dbReference type="Google" id="ProtNLM"/>
    </source>
</evidence>
<evidence type="ECO:0000256" key="1">
    <source>
        <dbReference type="SAM" id="MobiDB-lite"/>
    </source>
</evidence>
<keyword evidence="3" id="KW-1185">Reference proteome</keyword>
<evidence type="ECO:0000313" key="3">
    <source>
        <dbReference type="Proteomes" id="UP000315295"/>
    </source>
</evidence>
<gene>
    <name evidence="2" type="ORF">C1H46_032658</name>
</gene>
<dbReference type="Proteomes" id="UP000315295">
    <property type="component" value="Unassembled WGS sequence"/>
</dbReference>
<organism evidence="2 3">
    <name type="scientific">Malus baccata</name>
    <name type="common">Siberian crab apple</name>
    <name type="synonym">Pyrus baccata</name>
    <dbReference type="NCBI Taxonomy" id="106549"/>
    <lineage>
        <taxon>Eukaryota</taxon>
        <taxon>Viridiplantae</taxon>
        <taxon>Streptophyta</taxon>
        <taxon>Embryophyta</taxon>
        <taxon>Tracheophyta</taxon>
        <taxon>Spermatophyta</taxon>
        <taxon>Magnoliopsida</taxon>
        <taxon>eudicotyledons</taxon>
        <taxon>Gunneridae</taxon>
        <taxon>Pentapetalae</taxon>
        <taxon>rosids</taxon>
        <taxon>fabids</taxon>
        <taxon>Rosales</taxon>
        <taxon>Rosaceae</taxon>
        <taxon>Amygdaloideae</taxon>
        <taxon>Maleae</taxon>
        <taxon>Malus</taxon>
    </lineage>
</organism>
<dbReference type="EMBL" id="VIEB01000752">
    <property type="protein sequence ID" value="TQD81797.1"/>
    <property type="molecule type" value="Genomic_DNA"/>
</dbReference>
<accession>A0A540L5N1</accession>
<name>A0A540L5N1_MALBA</name>
<feature type="region of interest" description="Disordered" evidence="1">
    <location>
        <begin position="1"/>
        <end position="43"/>
    </location>
</feature>
<sequence>MNRRSKAKSKSLAGPGSGQAKFPAKPTNLREKKKKSVKGTPTQLKIEKAVEGNLAKLLLDEENTTTSTPKPEEKNTNWAVIAEKPFQFPFRHPCELCNVFGHWHHFCPYLECIPDNVTQVPKGYEICYERGVRYAEMINCVLCGKFGDHVSKNCPERSKFMAIIDSVIGISRPTPSSC</sequence>
<evidence type="ECO:0000313" key="2">
    <source>
        <dbReference type="EMBL" id="TQD81797.1"/>
    </source>
</evidence>
<dbReference type="AlphaFoldDB" id="A0A540L5N1"/>
<dbReference type="Gene3D" id="4.10.60.10">
    <property type="entry name" value="Zinc finger, CCHC-type"/>
    <property type="match status" value="1"/>
</dbReference>
<comment type="caution">
    <text evidence="2">The sequence shown here is derived from an EMBL/GenBank/DDBJ whole genome shotgun (WGS) entry which is preliminary data.</text>
</comment>
<protein>
    <recommendedName>
        <fullName evidence="4">CCHC-type domain-containing protein</fullName>
    </recommendedName>
</protein>